<evidence type="ECO:0000256" key="1">
    <source>
        <dbReference type="ARBA" id="ARBA00004651"/>
    </source>
</evidence>
<comment type="similarity">
    <text evidence="7">Belongs to the binding-protein-dependent transport system permease family.</text>
</comment>
<feature type="transmembrane region" description="Helical" evidence="7">
    <location>
        <begin position="163"/>
        <end position="185"/>
    </location>
</feature>
<dbReference type="PANTHER" id="PTHR30193:SF37">
    <property type="entry name" value="INNER MEMBRANE ABC TRANSPORTER PERMEASE PROTEIN YCJO"/>
    <property type="match status" value="1"/>
</dbReference>
<dbReference type="InterPro" id="IPR000515">
    <property type="entry name" value="MetI-like"/>
</dbReference>
<dbReference type="Gene3D" id="1.10.3720.10">
    <property type="entry name" value="MetI-like"/>
    <property type="match status" value="1"/>
</dbReference>
<feature type="domain" description="ABC transmembrane type-1" evidence="8">
    <location>
        <begin position="77"/>
        <end position="290"/>
    </location>
</feature>
<dbReference type="InterPro" id="IPR051393">
    <property type="entry name" value="ABC_transporter_permease"/>
</dbReference>
<dbReference type="RefSeq" id="WP_378091147.1">
    <property type="nucleotide sequence ID" value="NZ_JBHSEP010000001.1"/>
</dbReference>
<feature type="transmembrane region" description="Helical" evidence="7">
    <location>
        <begin position="221"/>
        <end position="242"/>
    </location>
</feature>
<evidence type="ECO:0000256" key="4">
    <source>
        <dbReference type="ARBA" id="ARBA00022692"/>
    </source>
</evidence>
<comment type="caution">
    <text evidence="9">The sequence shown here is derived from an EMBL/GenBank/DDBJ whole genome shotgun (WGS) entry which is preliminary data.</text>
</comment>
<keyword evidence="2 7" id="KW-0813">Transport</keyword>
<comment type="subcellular location">
    <subcellularLocation>
        <location evidence="1 7">Cell membrane</location>
        <topology evidence="1 7">Multi-pass membrane protein</topology>
    </subcellularLocation>
</comment>
<evidence type="ECO:0000256" key="2">
    <source>
        <dbReference type="ARBA" id="ARBA00022448"/>
    </source>
</evidence>
<dbReference type="SUPFAM" id="SSF161098">
    <property type="entry name" value="MetI-like"/>
    <property type="match status" value="1"/>
</dbReference>
<evidence type="ECO:0000256" key="5">
    <source>
        <dbReference type="ARBA" id="ARBA00022989"/>
    </source>
</evidence>
<dbReference type="PANTHER" id="PTHR30193">
    <property type="entry name" value="ABC TRANSPORTER PERMEASE PROTEIN"/>
    <property type="match status" value="1"/>
</dbReference>
<feature type="transmembrane region" description="Helical" evidence="7">
    <location>
        <begin position="82"/>
        <end position="102"/>
    </location>
</feature>
<gene>
    <name evidence="9" type="ORF">ACFO3S_00615</name>
</gene>
<accession>A0ABV9F6R2</accession>
<reference evidence="10" key="1">
    <citation type="journal article" date="2019" name="Int. J. Syst. Evol. Microbiol.">
        <title>The Global Catalogue of Microorganisms (GCM) 10K type strain sequencing project: providing services to taxonomists for standard genome sequencing and annotation.</title>
        <authorList>
            <consortium name="The Broad Institute Genomics Platform"/>
            <consortium name="The Broad Institute Genome Sequencing Center for Infectious Disease"/>
            <person name="Wu L."/>
            <person name="Ma J."/>
        </authorList>
    </citation>
    <scope>NUCLEOTIDE SEQUENCE [LARGE SCALE GENOMIC DNA]</scope>
    <source>
        <strain evidence="10">CCUG 49571</strain>
    </source>
</reference>
<evidence type="ECO:0000259" key="8">
    <source>
        <dbReference type="PROSITE" id="PS50928"/>
    </source>
</evidence>
<dbReference type="CDD" id="cd06261">
    <property type="entry name" value="TM_PBP2"/>
    <property type="match status" value="1"/>
</dbReference>
<organism evidence="9 10">
    <name type="scientific">Cohnella hongkongensis</name>
    <dbReference type="NCBI Taxonomy" id="178337"/>
    <lineage>
        <taxon>Bacteria</taxon>
        <taxon>Bacillati</taxon>
        <taxon>Bacillota</taxon>
        <taxon>Bacilli</taxon>
        <taxon>Bacillales</taxon>
        <taxon>Paenibacillaceae</taxon>
        <taxon>Cohnella</taxon>
    </lineage>
</organism>
<dbReference type="InterPro" id="IPR035906">
    <property type="entry name" value="MetI-like_sf"/>
</dbReference>
<dbReference type="Proteomes" id="UP001596028">
    <property type="component" value="Unassembled WGS sequence"/>
</dbReference>
<sequence length="299" mass="33161">MKKNPNRIADGQTSAAWLLSAPSLLIIIVFMLIPFVMAIVYSFTNKMLVANPNNPLRFVGFNNYLKVFTNEASLQAFGNTGFFALLFVPFTVALSLLLAVFVNKTVKGIGFIRLIYFSPQVVSMTVVAVIWAFIFSPSADGLLNSILAIFGIEGKLWLKDPNMAMYGIAIMSIWQAIGMQMIIILGGLQYIPEEIYEAAKVDGAKRWQVFMKITIPMLKNTLNFVIITNTIAALKLFTQVYMLTDGGPQNSTNTVVLFMYNIGFSRNQIGYSSAMAVVFFVIVLIISLIQNKVITKGDK</sequence>
<evidence type="ECO:0000313" key="9">
    <source>
        <dbReference type="EMBL" id="MFC4596725.1"/>
    </source>
</evidence>
<keyword evidence="4 7" id="KW-0812">Transmembrane</keyword>
<evidence type="ECO:0000313" key="10">
    <source>
        <dbReference type="Proteomes" id="UP001596028"/>
    </source>
</evidence>
<keyword evidence="5 7" id="KW-1133">Transmembrane helix</keyword>
<evidence type="ECO:0000256" key="3">
    <source>
        <dbReference type="ARBA" id="ARBA00022475"/>
    </source>
</evidence>
<keyword evidence="3" id="KW-1003">Cell membrane</keyword>
<proteinExistence type="inferred from homology"/>
<keyword evidence="6 7" id="KW-0472">Membrane</keyword>
<name>A0ABV9F6R2_9BACL</name>
<dbReference type="Pfam" id="PF00528">
    <property type="entry name" value="BPD_transp_1"/>
    <property type="match status" value="1"/>
</dbReference>
<feature type="transmembrane region" description="Helical" evidence="7">
    <location>
        <begin position="269"/>
        <end position="289"/>
    </location>
</feature>
<evidence type="ECO:0000256" key="6">
    <source>
        <dbReference type="ARBA" id="ARBA00023136"/>
    </source>
</evidence>
<feature type="transmembrane region" description="Helical" evidence="7">
    <location>
        <begin position="21"/>
        <end position="43"/>
    </location>
</feature>
<feature type="transmembrane region" description="Helical" evidence="7">
    <location>
        <begin position="114"/>
        <end position="134"/>
    </location>
</feature>
<protein>
    <submittedName>
        <fullName evidence="9">Carbohydrate ABC transporter permease</fullName>
    </submittedName>
</protein>
<evidence type="ECO:0000256" key="7">
    <source>
        <dbReference type="RuleBase" id="RU363032"/>
    </source>
</evidence>
<dbReference type="PROSITE" id="PS50928">
    <property type="entry name" value="ABC_TM1"/>
    <property type="match status" value="1"/>
</dbReference>
<dbReference type="EMBL" id="JBHSEP010000001">
    <property type="protein sequence ID" value="MFC4596725.1"/>
    <property type="molecule type" value="Genomic_DNA"/>
</dbReference>
<keyword evidence="10" id="KW-1185">Reference proteome</keyword>